<dbReference type="Pfam" id="PF02517">
    <property type="entry name" value="Rce1-like"/>
    <property type="match status" value="1"/>
</dbReference>
<accession>A0A6I2F829</accession>
<keyword evidence="3" id="KW-0482">Metalloprotease</keyword>
<reference evidence="3 4" key="1">
    <citation type="submission" date="2019-10" db="EMBL/GenBank/DDBJ databases">
        <authorList>
            <person name="Nie G."/>
            <person name="Ming H."/>
            <person name="Yi B."/>
        </authorList>
    </citation>
    <scope>NUCLEOTIDE SEQUENCE [LARGE SCALE GENOMIC DNA]</scope>
    <source>
        <strain evidence="3 4">CFH 90414</strain>
    </source>
</reference>
<keyword evidence="4" id="KW-1185">Reference proteome</keyword>
<dbReference type="Proteomes" id="UP000431080">
    <property type="component" value="Unassembled WGS sequence"/>
</dbReference>
<dbReference type="GO" id="GO:0006508">
    <property type="term" value="P:proteolysis"/>
    <property type="evidence" value="ECO:0007669"/>
    <property type="project" value="UniProtKB-KW"/>
</dbReference>
<dbReference type="GO" id="GO:0080120">
    <property type="term" value="P:CAAX-box protein maturation"/>
    <property type="evidence" value="ECO:0007669"/>
    <property type="project" value="UniProtKB-ARBA"/>
</dbReference>
<dbReference type="InterPro" id="IPR003675">
    <property type="entry name" value="Rce1/LyrA-like_dom"/>
</dbReference>
<keyword evidence="1" id="KW-0472">Membrane</keyword>
<dbReference type="PANTHER" id="PTHR36435:SF1">
    <property type="entry name" value="CAAX AMINO TERMINAL PROTEASE FAMILY PROTEIN"/>
    <property type="match status" value="1"/>
</dbReference>
<dbReference type="PANTHER" id="PTHR36435">
    <property type="entry name" value="SLR1288 PROTEIN"/>
    <property type="match status" value="1"/>
</dbReference>
<dbReference type="GO" id="GO:0008237">
    <property type="term" value="F:metallopeptidase activity"/>
    <property type="evidence" value="ECO:0007669"/>
    <property type="project" value="UniProtKB-KW"/>
</dbReference>
<dbReference type="GO" id="GO:0004175">
    <property type="term" value="F:endopeptidase activity"/>
    <property type="evidence" value="ECO:0007669"/>
    <property type="project" value="UniProtKB-ARBA"/>
</dbReference>
<keyword evidence="1" id="KW-0812">Transmembrane</keyword>
<dbReference type="RefSeq" id="WP_153684888.1">
    <property type="nucleotide sequence ID" value="NZ_WJIF01000006.1"/>
</dbReference>
<keyword evidence="3" id="KW-0378">Hydrolase</keyword>
<feature type="transmembrane region" description="Helical" evidence="1">
    <location>
        <begin position="43"/>
        <end position="61"/>
    </location>
</feature>
<evidence type="ECO:0000313" key="4">
    <source>
        <dbReference type="Proteomes" id="UP000431080"/>
    </source>
</evidence>
<evidence type="ECO:0000256" key="1">
    <source>
        <dbReference type="SAM" id="Phobius"/>
    </source>
</evidence>
<protein>
    <submittedName>
        <fullName evidence="3">CPBP family intramembrane metalloprotease</fullName>
    </submittedName>
</protein>
<dbReference type="EMBL" id="WJIF01000006">
    <property type="protein sequence ID" value="MRG60424.1"/>
    <property type="molecule type" value="Genomic_DNA"/>
</dbReference>
<name>A0A6I2F829_9MICO</name>
<feature type="domain" description="CAAX prenyl protease 2/Lysostaphin resistance protein A-like" evidence="2">
    <location>
        <begin position="143"/>
        <end position="246"/>
    </location>
</feature>
<feature type="transmembrane region" description="Helical" evidence="1">
    <location>
        <begin position="140"/>
        <end position="162"/>
    </location>
</feature>
<organism evidence="3 4">
    <name type="scientific">Agromyces agglutinans</name>
    <dbReference type="NCBI Taxonomy" id="2662258"/>
    <lineage>
        <taxon>Bacteria</taxon>
        <taxon>Bacillati</taxon>
        <taxon>Actinomycetota</taxon>
        <taxon>Actinomycetes</taxon>
        <taxon>Micrococcales</taxon>
        <taxon>Microbacteriaceae</taxon>
        <taxon>Agromyces</taxon>
    </lineage>
</organism>
<comment type="caution">
    <text evidence="3">The sequence shown here is derived from an EMBL/GenBank/DDBJ whole genome shotgun (WGS) entry which is preliminary data.</text>
</comment>
<feature type="transmembrane region" description="Helical" evidence="1">
    <location>
        <begin position="12"/>
        <end position="31"/>
    </location>
</feature>
<evidence type="ECO:0000313" key="3">
    <source>
        <dbReference type="EMBL" id="MRG60424.1"/>
    </source>
</evidence>
<feature type="transmembrane region" description="Helical" evidence="1">
    <location>
        <begin position="183"/>
        <end position="202"/>
    </location>
</feature>
<dbReference type="AlphaFoldDB" id="A0A6I2F829"/>
<feature type="transmembrane region" description="Helical" evidence="1">
    <location>
        <begin position="237"/>
        <end position="253"/>
    </location>
</feature>
<keyword evidence="3" id="KW-0645">Protease</keyword>
<dbReference type="InterPro" id="IPR052710">
    <property type="entry name" value="CAAX_protease"/>
</dbReference>
<feature type="transmembrane region" description="Helical" evidence="1">
    <location>
        <begin position="208"/>
        <end position="230"/>
    </location>
</feature>
<feature type="transmembrane region" description="Helical" evidence="1">
    <location>
        <begin position="103"/>
        <end position="128"/>
    </location>
</feature>
<gene>
    <name evidence="3" type="ORF">GE115_11185</name>
</gene>
<sequence length="254" mass="25469">MGGHGANAGLRDAAIGILLALAGILVWAQVVRTVVLPPVAQAIGAYLVVWLPLAIATLVAWRRAGMPRAGTLPADTLPAETRSDASADSRPALVPLAFRPIDLLWGVGVALVLRGVAAAIEIAVLGRMSGSGVQLEVDPATAWLALVVAPILVGPFVEEWFFRGLVVPAVRDSAVASGAGSRTAAAIGVVVSAVLFGLLHTVEAPTPATALVTGASAFAFGLAAGALAVLTGRLGGAIIAHAVYNGLLVALLVG</sequence>
<keyword evidence="1" id="KW-1133">Transmembrane helix</keyword>
<proteinExistence type="predicted"/>
<evidence type="ECO:0000259" key="2">
    <source>
        <dbReference type="Pfam" id="PF02517"/>
    </source>
</evidence>